<reference evidence="7" key="1">
    <citation type="submission" date="2021-03" db="EMBL/GenBank/DDBJ databases">
        <title>Antimicrobial resistance genes in bacteria isolated from Japanese honey, and their potential for conferring macrolide and lincosamide resistance in the American foulbrood pathogen Paenibacillus larvae.</title>
        <authorList>
            <person name="Okamoto M."/>
            <person name="Kumagai M."/>
            <person name="Kanamori H."/>
            <person name="Takamatsu D."/>
        </authorList>
    </citation>
    <scope>NUCLEOTIDE SEQUENCE</scope>
    <source>
        <strain evidence="7">J40TS1</strain>
    </source>
</reference>
<dbReference type="SUPFAM" id="SSF51206">
    <property type="entry name" value="cAMP-binding domain-like"/>
    <property type="match status" value="1"/>
</dbReference>
<evidence type="ECO:0000256" key="4">
    <source>
        <dbReference type="ARBA" id="ARBA00023163"/>
    </source>
</evidence>
<keyword evidence="8" id="KW-1185">Reference proteome</keyword>
<keyword evidence="3" id="KW-0010">Activator</keyword>
<keyword evidence="4" id="KW-0804">Transcription</keyword>
<dbReference type="PANTHER" id="PTHR24567">
    <property type="entry name" value="CRP FAMILY TRANSCRIPTIONAL REGULATORY PROTEIN"/>
    <property type="match status" value="1"/>
</dbReference>
<evidence type="ECO:0000313" key="7">
    <source>
        <dbReference type="EMBL" id="GIP16568.1"/>
    </source>
</evidence>
<evidence type="ECO:0000256" key="3">
    <source>
        <dbReference type="ARBA" id="ARBA00023159"/>
    </source>
</evidence>
<dbReference type="GO" id="GO:0003677">
    <property type="term" value="F:DNA binding"/>
    <property type="evidence" value="ECO:0007669"/>
    <property type="project" value="UniProtKB-KW"/>
</dbReference>
<dbReference type="InterPro" id="IPR012318">
    <property type="entry name" value="HTH_CRP"/>
</dbReference>
<evidence type="ECO:0000256" key="2">
    <source>
        <dbReference type="ARBA" id="ARBA00023125"/>
    </source>
</evidence>
<dbReference type="Gene3D" id="2.60.120.10">
    <property type="entry name" value="Jelly Rolls"/>
    <property type="match status" value="1"/>
</dbReference>
<organism evidence="7 8">
    <name type="scientific">Paenibacillus montaniterrae</name>
    <dbReference type="NCBI Taxonomy" id="429341"/>
    <lineage>
        <taxon>Bacteria</taxon>
        <taxon>Bacillati</taxon>
        <taxon>Bacillota</taxon>
        <taxon>Bacilli</taxon>
        <taxon>Bacillales</taxon>
        <taxon>Paenibacillaceae</taxon>
        <taxon>Paenibacillus</taxon>
    </lineage>
</organism>
<evidence type="ECO:0000259" key="6">
    <source>
        <dbReference type="PROSITE" id="PS51063"/>
    </source>
</evidence>
<dbReference type="AlphaFoldDB" id="A0A920CYN3"/>
<dbReference type="EMBL" id="BOSE01000003">
    <property type="protein sequence ID" value="GIP16568.1"/>
    <property type="molecule type" value="Genomic_DNA"/>
</dbReference>
<accession>A0A920CYN3</accession>
<dbReference type="InterPro" id="IPR014710">
    <property type="entry name" value="RmlC-like_jellyroll"/>
</dbReference>
<comment type="caution">
    <text evidence="7">The sequence shown here is derived from an EMBL/GenBank/DDBJ whole genome shotgun (WGS) entry which is preliminary data.</text>
</comment>
<feature type="domain" description="Cyclic nucleotide-binding" evidence="5">
    <location>
        <begin position="1"/>
        <end position="80"/>
    </location>
</feature>
<dbReference type="GO" id="GO:0005829">
    <property type="term" value="C:cytosol"/>
    <property type="evidence" value="ECO:0007669"/>
    <property type="project" value="TreeGrafter"/>
</dbReference>
<feature type="domain" description="HTH crp-type" evidence="6">
    <location>
        <begin position="131"/>
        <end position="200"/>
    </location>
</feature>
<evidence type="ECO:0000259" key="5">
    <source>
        <dbReference type="PROSITE" id="PS50042"/>
    </source>
</evidence>
<keyword evidence="1" id="KW-0805">Transcription regulation</keyword>
<dbReference type="PROSITE" id="PS51063">
    <property type="entry name" value="HTH_CRP_2"/>
    <property type="match status" value="1"/>
</dbReference>
<dbReference type="InterPro" id="IPR050397">
    <property type="entry name" value="Env_Response_Regulators"/>
</dbReference>
<dbReference type="PANTHER" id="PTHR24567:SF68">
    <property type="entry name" value="DNA-BINDING TRANSCRIPTIONAL DUAL REGULATOR CRP"/>
    <property type="match status" value="1"/>
</dbReference>
<dbReference type="Proteomes" id="UP000683139">
    <property type="component" value="Unassembled WGS sequence"/>
</dbReference>
<sequence>MDHLRQFFKMYGEKRLLAKNDYLFRINEKTNRIYFLESGWVKVSHDGWDGQSITLFLRKYGEIFGAAEILAKTEMRERYAQCLTSCTVYSMPAVEWFNYANQQPELWQLMAGMMAARLLDTQSFVEVLTCRPVPWRLAWMLMKYAEKENGVYSTTLPLTHEEISFMIGCSRQKITEFLSRWRKKGVIDYEREKIVILQPQSIFSEALWRD</sequence>
<dbReference type="Pfam" id="PF00027">
    <property type="entry name" value="cNMP_binding"/>
    <property type="match status" value="1"/>
</dbReference>
<evidence type="ECO:0000256" key="1">
    <source>
        <dbReference type="ARBA" id="ARBA00023015"/>
    </source>
</evidence>
<dbReference type="CDD" id="cd00038">
    <property type="entry name" value="CAP_ED"/>
    <property type="match status" value="1"/>
</dbReference>
<name>A0A920CYN3_9BACL</name>
<dbReference type="SUPFAM" id="SSF46785">
    <property type="entry name" value="Winged helix' DNA-binding domain"/>
    <property type="match status" value="1"/>
</dbReference>
<protein>
    <submittedName>
        <fullName evidence="7">cAMP-binding protein</fullName>
    </submittedName>
</protein>
<dbReference type="GO" id="GO:0003700">
    <property type="term" value="F:DNA-binding transcription factor activity"/>
    <property type="evidence" value="ECO:0007669"/>
    <property type="project" value="TreeGrafter"/>
</dbReference>
<dbReference type="SMART" id="SM00419">
    <property type="entry name" value="HTH_CRP"/>
    <property type="match status" value="1"/>
</dbReference>
<keyword evidence="2" id="KW-0238">DNA-binding</keyword>
<dbReference type="InterPro" id="IPR000595">
    <property type="entry name" value="cNMP-bd_dom"/>
</dbReference>
<gene>
    <name evidence="7" type="ORF">J40TS1_22100</name>
</gene>
<dbReference type="InterPro" id="IPR018490">
    <property type="entry name" value="cNMP-bd_dom_sf"/>
</dbReference>
<dbReference type="InterPro" id="IPR036390">
    <property type="entry name" value="WH_DNA-bd_sf"/>
</dbReference>
<dbReference type="PROSITE" id="PS50042">
    <property type="entry name" value="CNMP_BINDING_3"/>
    <property type="match status" value="1"/>
</dbReference>
<evidence type="ECO:0000313" key="8">
    <source>
        <dbReference type="Proteomes" id="UP000683139"/>
    </source>
</evidence>
<dbReference type="Pfam" id="PF13545">
    <property type="entry name" value="HTH_Crp_2"/>
    <property type="match status" value="1"/>
</dbReference>
<proteinExistence type="predicted"/>